<keyword evidence="2" id="KW-1185">Reference proteome</keyword>
<dbReference type="OrthoDB" id="10507826at2759"/>
<dbReference type="EMBL" id="JARK01001487">
    <property type="protein sequence ID" value="EYB96358.1"/>
    <property type="molecule type" value="Genomic_DNA"/>
</dbReference>
<evidence type="ECO:0000313" key="2">
    <source>
        <dbReference type="Proteomes" id="UP000024635"/>
    </source>
</evidence>
<evidence type="ECO:0000313" key="1">
    <source>
        <dbReference type="EMBL" id="EYB96358.1"/>
    </source>
</evidence>
<sequence>MQTTTAATTTTTMATTTTSINFNIPSPEAALGQMSTVPLSATDCLVLCPDAYRDNCNGLTRMICPTSVVAGSTVTTIGTQCAETFTCPTGTDPYWFPFPNGPPQLITAPPPTMGRCYNTPYNSWFLLSGVKISAFTCMSPT</sequence>
<proteinExistence type="predicted"/>
<protein>
    <submittedName>
        <fullName evidence="1">Uncharacterized protein</fullName>
    </submittedName>
</protein>
<accession>A0A016T027</accession>
<gene>
    <name evidence="1" type="primary">Acey_s0151.g2824</name>
    <name evidence="1" type="ORF">Y032_0151g2824</name>
</gene>
<comment type="caution">
    <text evidence="1">The sequence shown here is derived from an EMBL/GenBank/DDBJ whole genome shotgun (WGS) entry which is preliminary data.</text>
</comment>
<organism evidence="1 2">
    <name type="scientific">Ancylostoma ceylanicum</name>
    <dbReference type="NCBI Taxonomy" id="53326"/>
    <lineage>
        <taxon>Eukaryota</taxon>
        <taxon>Metazoa</taxon>
        <taxon>Ecdysozoa</taxon>
        <taxon>Nematoda</taxon>
        <taxon>Chromadorea</taxon>
        <taxon>Rhabditida</taxon>
        <taxon>Rhabditina</taxon>
        <taxon>Rhabditomorpha</taxon>
        <taxon>Strongyloidea</taxon>
        <taxon>Ancylostomatidae</taxon>
        <taxon>Ancylostomatinae</taxon>
        <taxon>Ancylostoma</taxon>
    </lineage>
</organism>
<reference evidence="2" key="1">
    <citation type="journal article" date="2015" name="Nat. Genet.">
        <title>The genome and transcriptome of the zoonotic hookworm Ancylostoma ceylanicum identify infection-specific gene families.</title>
        <authorList>
            <person name="Schwarz E.M."/>
            <person name="Hu Y."/>
            <person name="Antoshechkin I."/>
            <person name="Miller M.M."/>
            <person name="Sternberg P.W."/>
            <person name="Aroian R.V."/>
        </authorList>
    </citation>
    <scope>NUCLEOTIDE SEQUENCE</scope>
    <source>
        <strain evidence="2">HY135</strain>
    </source>
</reference>
<dbReference type="AlphaFoldDB" id="A0A016T027"/>
<name>A0A016T027_9BILA</name>
<dbReference type="Proteomes" id="UP000024635">
    <property type="component" value="Unassembled WGS sequence"/>
</dbReference>